<dbReference type="SUPFAM" id="SSF53955">
    <property type="entry name" value="Lysozyme-like"/>
    <property type="match status" value="1"/>
</dbReference>
<name>A0ABS1J3C2_9FIRM</name>
<dbReference type="InterPro" id="IPR008258">
    <property type="entry name" value="Transglycosylase_SLT_dom_1"/>
</dbReference>
<sequence length="197" mass="21793">MNLRVIALLIILSLTIRGKPIEESIQAVKISPVMPDKAKQAKVKRAKPKKAKLKAADKKAVDFMNSSLGEWIIEYSASKGIDPFLILAIAERESGLNPNAVGDNGASIGLMQIQPRWSWGRMKMLGVDDLREPRGCVKVAIDILLEYKEKDSDLYFVLMACNGGVAYAKRNINTPSDYALKVSERAAELSRLYEVAE</sequence>
<gene>
    <name evidence="2" type="ORF">JJN12_12785</name>
</gene>
<dbReference type="Proteomes" id="UP000604730">
    <property type="component" value="Unassembled WGS sequence"/>
</dbReference>
<keyword evidence="3" id="KW-1185">Reference proteome</keyword>
<evidence type="ECO:0000313" key="2">
    <source>
        <dbReference type="EMBL" id="MBK5898636.1"/>
    </source>
</evidence>
<dbReference type="RefSeq" id="WP_208430040.1">
    <property type="nucleotide sequence ID" value="NZ_JAEPRJ010000001.1"/>
</dbReference>
<accession>A0ABS1J3C2</accession>
<dbReference type="Pfam" id="PF01464">
    <property type="entry name" value="SLT"/>
    <property type="match status" value="1"/>
</dbReference>
<organism evidence="2 3">
    <name type="scientific">Catonella massiliensis</name>
    <dbReference type="NCBI Taxonomy" id="2799636"/>
    <lineage>
        <taxon>Bacteria</taxon>
        <taxon>Bacillati</taxon>
        <taxon>Bacillota</taxon>
        <taxon>Clostridia</taxon>
        <taxon>Lachnospirales</taxon>
        <taxon>Lachnospiraceae</taxon>
        <taxon>Catonella</taxon>
    </lineage>
</organism>
<proteinExistence type="predicted"/>
<evidence type="ECO:0000313" key="3">
    <source>
        <dbReference type="Proteomes" id="UP000604730"/>
    </source>
</evidence>
<dbReference type="EMBL" id="JAEPRJ010000001">
    <property type="protein sequence ID" value="MBK5898636.1"/>
    <property type="molecule type" value="Genomic_DNA"/>
</dbReference>
<reference evidence="2 3" key="1">
    <citation type="submission" date="2021-01" db="EMBL/GenBank/DDBJ databases">
        <title>Isolation and description of Catonella massiliensis sp. nov., a novel Catonella species, isolated from a stable periodontitis subject.</title>
        <authorList>
            <person name="Antezack A."/>
            <person name="Boxberger M."/>
            <person name="La Scola B."/>
            <person name="Monnet-Corti V."/>
        </authorList>
    </citation>
    <scope>NUCLEOTIDE SEQUENCE [LARGE SCALE GENOMIC DNA]</scope>
    <source>
        <strain evidence="2 3">Marseille-Q4567</strain>
    </source>
</reference>
<feature type="domain" description="Transglycosylase SLT" evidence="1">
    <location>
        <begin position="72"/>
        <end position="176"/>
    </location>
</feature>
<evidence type="ECO:0000259" key="1">
    <source>
        <dbReference type="Pfam" id="PF01464"/>
    </source>
</evidence>
<dbReference type="Gene3D" id="1.10.530.10">
    <property type="match status" value="1"/>
</dbReference>
<dbReference type="InterPro" id="IPR023346">
    <property type="entry name" value="Lysozyme-like_dom_sf"/>
</dbReference>
<protein>
    <submittedName>
        <fullName evidence="2">Transglycosylase SLT domain-containing protein</fullName>
    </submittedName>
</protein>
<comment type="caution">
    <text evidence="2">The sequence shown here is derived from an EMBL/GenBank/DDBJ whole genome shotgun (WGS) entry which is preliminary data.</text>
</comment>